<feature type="compositionally biased region" description="Basic and acidic residues" evidence="1">
    <location>
        <begin position="163"/>
        <end position="176"/>
    </location>
</feature>
<gene>
    <name evidence="2" type="ORF">M407DRAFT_246310</name>
</gene>
<dbReference type="EMBL" id="KN823244">
    <property type="protein sequence ID" value="KIO19057.1"/>
    <property type="molecule type" value="Genomic_DNA"/>
</dbReference>
<sequence>MSDQYTSNAPNQAYPGSLVDNSMKPENAAGQPENYPPPGDTTSSGGYGGDPFSRKNQAPGVKSHFHSSDEADWVRTEREVPKTLDNRGSQSGQRTEQEEWLERERQLERLYGGYKTPGDSATPMRSKANSEKDFEIHAGEGVIPPNQKAAAEMTSSGVPDDAFSQRDKVSSDEVGA</sequence>
<reference evidence="2 3" key="1">
    <citation type="submission" date="2014-04" db="EMBL/GenBank/DDBJ databases">
        <authorList>
            <consortium name="DOE Joint Genome Institute"/>
            <person name="Kuo A."/>
            <person name="Girlanda M."/>
            <person name="Perotto S."/>
            <person name="Kohler A."/>
            <person name="Nagy L.G."/>
            <person name="Floudas D."/>
            <person name="Copeland A."/>
            <person name="Barry K.W."/>
            <person name="Cichocki N."/>
            <person name="Veneault-Fourrey C."/>
            <person name="LaButti K."/>
            <person name="Lindquist E.A."/>
            <person name="Lipzen A."/>
            <person name="Lundell T."/>
            <person name="Morin E."/>
            <person name="Murat C."/>
            <person name="Sun H."/>
            <person name="Tunlid A."/>
            <person name="Henrissat B."/>
            <person name="Grigoriev I.V."/>
            <person name="Hibbett D.S."/>
            <person name="Martin F."/>
            <person name="Nordberg H.P."/>
            <person name="Cantor M.N."/>
            <person name="Hua S.X."/>
        </authorList>
    </citation>
    <scope>NUCLEOTIDE SEQUENCE [LARGE SCALE GENOMIC DNA]</scope>
    <source>
        <strain evidence="2 3">MUT 4182</strain>
    </source>
</reference>
<accession>A0A0C3LC42</accession>
<evidence type="ECO:0000256" key="1">
    <source>
        <dbReference type="SAM" id="MobiDB-lite"/>
    </source>
</evidence>
<dbReference type="HOGENOM" id="CLU_1801179_0_0_1"/>
<dbReference type="Proteomes" id="UP000054248">
    <property type="component" value="Unassembled WGS sequence"/>
</dbReference>
<feature type="compositionally biased region" description="Basic and acidic residues" evidence="1">
    <location>
        <begin position="95"/>
        <end position="108"/>
    </location>
</feature>
<dbReference type="AlphaFoldDB" id="A0A0C3LC42"/>
<evidence type="ECO:0000313" key="3">
    <source>
        <dbReference type="Proteomes" id="UP000054248"/>
    </source>
</evidence>
<feature type="region of interest" description="Disordered" evidence="1">
    <location>
        <begin position="1"/>
        <end position="176"/>
    </location>
</feature>
<name>A0A0C3LC42_9AGAM</name>
<organism evidence="2 3">
    <name type="scientific">Tulasnella calospora MUT 4182</name>
    <dbReference type="NCBI Taxonomy" id="1051891"/>
    <lineage>
        <taxon>Eukaryota</taxon>
        <taxon>Fungi</taxon>
        <taxon>Dikarya</taxon>
        <taxon>Basidiomycota</taxon>
        <taxon>Agaricomycotina</taxon>
        <taxon>Agaricomycetes</taxon>
        <taxon>Cantharellales</taxon>
        <taxon>Tulasnellaceae</taxon>
        <taxon>Tulasnella</taxon>
    </lineage>
</organism>
<protein>
    <submittedName>
        <fullName evidence="2">Uncharacterized protein</fullName>
    </submittedName>
</protein>
<dbReference type="OrthoDB" id="3188409at2759"/>
<proteinExistence type="predicted"/>
<evidence type="ECO:0000313" key="2">
    <source>
        <dbReference type="EMBL" id="KIO19057.1"/>
    </source>
</evidence>
<feature type="compositionally biased region" description="Polar residues" evidence="1">
    <location>
        <begin position="1"/>
        <end position="11"/>
    </location>
</feature>
<feature type="compositionally biased region" description="Basic and acidic residues" evidence="1">
    <location>
        <begin position="66"/>
        <end position="85"/>
    </location>
</feature>
<keyword evidence="3" id="KW-1185">Reference proteome</keyword>
<reference evidence="3" key="2">
    <citation type="submission" date="2015-01" db="EMBL/GenBank/DDBJ databases">
        <title>Evolutionary Origins and Diversification of the Mycorrhizal Mutualists.</title>
        <authorList>
            <consortium name="DOE Joint Genome Institute"/>
            <consortium name="Mycorrhizal Genomics Consortium"/>
            <person name="Kohler A."/>
            <person name="Kuo A."/>
            <person name="Nagy L.G."/>
            <person name="Floudas D."/>
            <person name="Copeland A."/>
            <person name="Barry K.W."/>
            <person name="Cichocki N."/>
            <person name="Veneault-Fourrey C."/>
            <person name="LaButti K."/>
            <person name="Lindquist E.A."/>
            <person name="Lipzen A."/>
            <person name="Lundell T."/>
            <person name="Morin E."/>
            <person name="Murat C."/>
            <person name="Riley R."/>
            <person name="Ohm R."/>
            <person name="Sun H."/>
            <person name="Tunlid A."/>
            <person name="Henrissat B."/>
            <person name="Grigoriev I.V."/>
            <person name="Hibbett D.S."/>
            <person name="Martin F."/>
        </authorList>
    </citation>
    <scope>NUCLEOTIDE SEQUENCE [LARGE SCALE GENOMIC DNA]</scope>
    <source>
        <strain evidence="3">MUT 4182</strain>
    </source>
</reference>
<feature type="compositionally biased region" description="Basic and acidic residues" evidence="1">
    <location>
        <begin position="128"/>
        <end position="138"/>
    </location>
</feature>